<evidence type="ECO:0000313" key="2">
    <source>
        <dbReference type="EMBL" id="RZU33448.1"/>
    </source>
</evidence>
<dbReference type="Proteomes" id="UP000292507">
    <property type="component" value="Unassembled WGS sequence"/>
</dbReference>
<sequence>MDDRQLRGGGLVRLSRDTYLPRSMADDVAARAAAVLMTAPAGAVISHRSAAELWGVEIPLVDRADRRVDLIVPGDGGRAESRSDRRVHRLELAPDECVERRAHPVTGPARTWRDLAAVLEPAALLAVTDQIVGKLTPVADLAEQLRRRPSGRGCARARAALPLADPRAESPMESVVRWIFHDAGLPAPELQFVLRGPRGEFIARADFAWPAHRVIVEFDGDIHRERDVFVRDARRQNAVVASGWTVLRYTSADALGRAEAMVGEVRGALRL</sequence>
<dbReference type="InterPro" id="IPR007569">
    <property type="entry name" value="DUF559"/>
</dbReference>
<dbReference type="EMBL" id="SHKV01000001">
    <property type="protein sequence ID" value="RZU33448.1"/>
    <property type="molecule type" value="Genomic_DNA"/>
</dbReference>
<protein>
    <submittedName>
        <fullName evidence="2">Uncharacterized protein DUF559</fullName>
    </submittedName>
</protein>
<dbReference type="Gene3D" id="3.40.960.10">
    <property type="entry name" value="VSR Endonuclease"/>
    <property type="match status" value="1"/>
</dbReference>
<accession>A0A4Q7Y9H3</accession>
<dbReference type="RefSeq" id="WP_104526827.1">
    <property type="nucleotide sequence ID" value="NZ_POQT01000002.1"/>
</dbReference>
<dbReference type="SUPFAM" id="SSF52980">
    <property type="entry name" value="Restriction endonuclease-like"/>
    <property type="match status" value="1"/>
</dbReference>
<organism evidence="2 3">
    <name type="scientific">Blastococcus saxobsidens</name>
    <dbReference type="NCBI Taxonomy" id="138336"/>
    <lineage>
        <taxon>Bacteria</taxon>
        <taxon>Bacillati</taxon>
        <taxon>Actinomycetota</taxon>
        <taxon>Actinomycetes</taxon>
        <taxon>Geodermatophilales</taxon>
        <taxon>Geodermatophilaceae</taxon>
        <taxon>Blastococcus</taxon>
    </lineage>
</organism>
<dbReference type="InterPro" id="IPR011335">
    <property type="entry name" value="Restrct_endonuc-II-like"/>
</dbReference>
<keyword evidence="3" id="KW-1185">Reference proteome</keyword>
<gene>
    <name evidence="2" type="ORF">BKA19_3176</name>
</gene>
<name>A0A4Q7Y9H3_9ACTN</name>
<proteinExistence type="predicted"/>
<dbReference type="AlphaFoldDB" id="A0A4Q7Y9H3"/>
<reference evidence="2 3" key="1">
    <citation type="submission" date="2019-02" db="EMBL/GenBank/DDBJ databases">
        <title>Sequencing the genomes of 1000 actinobacteria strains.</title>
        <authorList>
            <person name="Klenk H.-P."/>
        </authorList>
    </citation>
    <scope>NUCLEOTIDE SEQUENCE [LARGE SCALE GENOMIC DNA]</scope>
    <source>
        <strain evidence="2 3">DSM 44509</strain>
    </source>
</reference>
<evidence type="ECO:0000259" key="1">
    <source>
        <dbReference type="Pfam" id="PF04480"/>
    </source>
</evidence>
<dbReference type="Pfam" id="PF04480">
    <property type="entry name" value="DUF559"/>
    <property type="match status" value="1"/>
</dbReference>
<dbReference type="OrthoDB" id="4806645at2"/>
<comment type="caution">
    <text evidence="2">The sequence shown here is derived from an EMBL/GenBank/DDBJ whole genome shotgun (WGS) entry which is preliminary data.</text>
</comment>
<feature type="domain" description="DUF559" evidence="1">
    <location>
        <begin position="199"/>
        <end position="266"/>
    </location>
</feature>
<evidence type="ECO:0000313" key="3">
    <source>
        <dbReference type="Proteomes" id="UP000292507"/>
    </source>
</evidence>